<reference evidence="2 3" key="1">
    <citation type="submission" date="2016-11" db="EMBL/GenBank/DDBJ databases">
        <title>The macronuclear genome of Stentor coeruleus: a giant cell with tiny introns.</title>
        <authorList>
            <person name="Slabodnick M."/>
            <person name="Ruby J.G."/>
            <person name="Reiff S.B."/>
            <person name="Swart E.C."/>
            <person name="Gosai S."/>
            <person name="Prabakaran S."/>
            <person name="Witkowska E."/>
            <person name="Larue G.E."/>
            <person name="Fisher S."/>
            <person name="Freeman R.M."/>
            <person name="Gunawardena J."/>
            <person name="Chu W."/>
            <person name="Stover N.A."/>
            <person name="Gregory B.D."/>
            <person name="Nowacki M."/>
            <person name="Derisi J."/>
            <person name="Roy S.W."/>
            <person name="Marshall W.F."/>
            <person name="Sood P."/>
        </authorList>
    </citation>
    <scope>NUCLEOTIDE SEQUENCE [LARGE SCALE GENOMIC DNA]</scope>
    <source>
        <strain evidence="2">WM001</strain>
    </source>
</reference>
<keyword evidence="3" id="KW-1185">Reference proteome</keyword>
<protein>
    <submittedName>
        <fullName evidence="2">Uncharacterized protein</fullName>
    </submittedName>
</protein>
<dbReference type="Proteomes" id="UP000187209">
    <property type="component" value="Unassembled WGS sequence"/>
</dbReference>
<dbReference type="EMBL" id="MPUH01000246">
    <property type="protein sequence ID" value="OMJ85142.1"/>
    <property type="molecule type" value="Genomic_DNA"/>
</dbReference>
<accession>A0A1R2C801</accession>
<proteinExistence type="predicted"/>
<evidence type="ECO:0000313" key="2">
    <source>
        <dbReference type="EMBL" id="OMJ85142.1"/>
    </source>
</evidence>
<evidence type="ECO:0000256" key="1">
    <source>
        <dbReference type="SAM" id="MobiDB-lite"/>
    </source>
</evidence>
<dbReference type="AlphaFoldDB" id="A0A1R2C801"/>
<comment type="caution">
    <text evidence="2">The sequence shown here is derived from an EMBL/GenBank/DDBJ whole genome shotgun (WGS) entry which is preliminary data.</text>
</comment>
<evidence type="ECO:0000313" key="3">
    <source>
        <dbReference type="Proteomes" id="UP000187209"/>
    </source>
</evidence>
<feature type="region of interest" description="Disordered" evidence="1">
    <location>
        <begin position="33"/>
        <end position="59"/>
    </location>
</feature>
<sequence length="262" mass="30546">MDNNYSDLELEPCSSEQSFPTTVYEDYTTTHNYTLDTLDPQPPGMARLKKNRGRKSKNSQTEISILYSFFRGQKCPKKEYIRCKIIRGQKRAIRHALNGKIPTTTIHKVNKENEGELNYWNDFANHTIDNDEFFLEMSKTVNGPKTDGAARRKGEPVSPGIQKSFNDVFCAQYFNNDLVIENYKLYLDVIFSLMEPENLIKRFDFSCCKSEDRNHFPDCHRKWNDLKDYLKEGILKDLTENSTNDLETESIEIQDLDPLLLE</sequence>
<organism evidence="2 3">
    <name type="scientific">Stentor coeruleus</name>
    <dbReference type="NCBI Taxonomy" id="5963"/>
    <lineage>
        <taxon>Eukaryota</taxon>
        <taxon>Sar</taxon>
        <taxon>Alveolata</taxon>
        <taxon>Ciliophora</taxon>
        <taxon>Postciliodesmatophora</taxon>
        <taxon>Heterotrichea</taxon>
        <taxon>Heterotrichida</taxon>
        <taxon>Stentoridae</taxon>
        <taxon>Stentor</taxon>
    </lineage>
</organism>
<gene>
    <name evidence="2" type="ORF">SteCoe_13608</name>
</gene>
<name>A0A1R2C801_9CILI</name>
<feature type="compositionally biased region" description="Basic residues" evidence="1">
    <location>
        <begin position="47"/>
        <end position="57"/>
    </location>
</feature>